<evidence type="ECO:0000256" key="6">
    <source>
        <dbReference type="ARBA" id="ARBA00023242"/>
    </source>
</evidence>
<keyword evidence="3" id="KW-0813">Transport</keyword>
<evidence type="ECO:0000256" key="3">
    <source>
        <dbReference type="ARBA" id="ARBA00022448"/>
    </source>
</evidence>
<dbReference type="GO" id="GO:0006606">
    <property type="term" value="P:protein import into nucleus"/>
    <property type="evidence" value="ECO:0007669"/>
    <property type="project" value="TreeGrafter"/>
</dbReference>
<comment type="subcellular location">
    <subcellularLocation>
        <location evidence="1">Nucleus</location>
    </subcellularLocation>
</comment>
<dbReference type="InterPro" id="IPR013598">
    <property type="entry name" value="Exportin-1/Importin-b-like"/>
</dbReference>
<dbReference type="Pfam" id="PF18806">
    <property type="entry name" value="Importin_rep_3"/>
    <property type="match status" value="1"/>
</dbReference>
<accession>A0A0F7SU68</accession>
<dbReference type="SUPFAM" id="SSF48371">
    <property type="entry name" value="ARM repeat"/>
    <property type="match status" value="1"/>
</dbReference>
<comment type="similarity">
    <text evidence="2">Belongs to the importin beta family.</text>
</comment>
<dbReference type="GO" id="GO:0005634">
    <property type="term" value="C:nucleus"/>
    <property type="evidence" value="ECO:0007669"/>
    <property type="project" value="UniProtKB-SubCell"/>
</dbReference>
<dbReference type="GO" id="GO:0005737">
    <property type="term" value="C:cytoplasm"/>
    <property type="evidence" value="ECO:0007669"/>
    <property type="project" value="TreeGrafter"/>
</dbReference>
<dbReference type="InterPro" id="IPR051345">
    <property type="entry name" value="Importin_beta-like_NTR"/>
</dbReference>
<organism evidence="8">
    <name type="scientific">Phaffia rhodozyma</name>
    <name type="common">Yeast</name>
    <name type="synonym">Xanthophyllomyces dendrorhous</name>
    <dbReference type="NCBI Taxonomy" id="264483"/>
    <lineage>
        <taxon>Eukaryota</taxon>
        <taxon>Fungi</taxon>
        <taxon>Dikarya</taxon>
        <taxon>Basidiomycota</taxon>
        <taxon>Agaricomycotina</taxon>
        <taxon>Tremellomycetes</taxon>
        <taxon>Cystofilobasidiales</taxon>
        <taxon>Mrakiaceae</taxon>
        <taxon>Phaffia</taxon>
    </lineage>
</organism>
<evidence type="ECO:0000256" key="4">
    <source>
        <dbReference type="ARBA" id="ARBA00022737"/>
    </source>
</evidence>
<evidence type="ECO:0000256" key="2">
    <source>
        <dbReference type="ARBA" id="ARBA00007991"/>
    </source>
</evidence>
<dbReference type="PANTHER" id="PTHR12363">
    <property type="entry name" value="TRANSPORTIN 3 AND IMPORTIN 13"/>
    <property type="match status" value="1"/>
</dbReference>
<feature type="domain" description="Exportin-1/Importin-beta-like" evidence="7">
    <location>
        <begin position="106"/>
        <end position="251"/>
    </location>
</feature>
<evidence type="ECO:0000256" key="5">
    <source>
        <dbReference type="ARBA" id="ARBA00022927"/>
    </source>
</evidence>
<keyword evidence="4" id="KW-0677">Repeat</keyword>
<dbReference type="PANTHER" id="PTHR12363:SF33">
    <property type="entry name" value="IMPORTIN-13"/>
    <property type="match status" value="1"/>
</dbReference>
<dbReference type="SMR" id="A0A0F7SU68"/>
<reference evidence="8" key="1">
    <citation type="submission" date="2014-08" db="EMBL/GenBank/DDBJ databases">
        <authorList>
            <person name="Sharma Rahul"/>
            <person name="Thines Marco"/>
        </authorList>
    </citation>
    <scope>NUCLEOTIDE SEQUENCE</scope>
</reference>
<dbReference type="InterPro" id="IPR057942">
    <property type="entry name" value="TPR_TNPO3_IPO13_3rd"/>
</dbReference>
<keyword evidence="8" id="KW-0675">Receptor</keyword>
<dbReference type="InterPro" id="IPR040520">
    <property type="entry name" value="Importin_rep_3"/>
</dbReference>
<protein>
    <submittedName>
        <fullName evidence="8">Nuclear transport receptor LGL2 (Importin beta superfamily)</fullName>
    </submittedName>
</protein>
<dbReference type="Pfam" id="PF08389">
    <property type="entry name" value="Xpo1"/>
    <property type="match status" value="1"/>
</dbReference>
<dbReference type="InterPro" id="IPR016024">
    <property type="entry name" value="ARM-type_fold"/>
</dbReference>
<dbReference type="InterPro" id="IPR011989">
    <property type="entry name" value="ARM-like"/>
</dbReference>
<dbReference type="Gene3D" id="1.25.10.10">
    <property type="entry name" value="Leucine-rich Repeat Variant"/>
    <property type="match status" value="1"/>
</dbReference>
<dbReference type="Pfam" id="PF24140">
    <property type="entry name" value="TPR_TNPO3_IPO13_3rd"/>
    <property type="match status" value="1"/>
</dbReference>
<name>A0A0F7SU68_PHARH</name>
<evidence type="ECO:0000256" key="1">
    <source>
        <dbReference type="ARBA" id="ARBA00004123"/>
    </source>
</evidence>
<dbReference type="AlphaFoldDB" id="A0A0F7SU68"/>
<sequence length="988" mass="107854">MISQQDIDQVIHLVQLSYSPISTLAPAEQQQIQHQLVQAQKSEASWGLIEPLISHQDVTVRFFGAHTASVKITRDWDTLPEDQQLALLSSVLEWTAQTAFQQGNGIVVRKLFVALSSLVLRLTPHHFPNPLSTLLRILAPPPSSDYALPLEFFQILIEEVTRTGLIGQRKIDVYQVLNEEDGIVIGAVGSVLAKWVPGGEGKDEGEMELALKCLESWIGWGLSGEHLNPLLPILIQLLDRPETLIPASTCMQEVLCNSILKDGRGSKVLTEPLLAWVAGTGRNISENLFQSGDADETAGSVCKLLVALGEHSADYLALHLIRPEVQIFFSLMLGFSGFEGSYGVDEEVSEIPLGFWSLFQESITASPHIETADSDSPATEWTIAKQIFAELFQKLRLKCMLPSGGGGWMKDQVDKFRSYRFECGDAMVTSYYILRSDSLSFILSCLLESLNAPSGPNWEEIEVSLHCLRCVQETVPVEEDQHLPRIFSQDLIGKLPMEGDHRVRATAIALIGDYSSWFHSHPANVLTAVSYIVPALEVPALSASAAKSLKRLCDLCRASLTNHIGAFGELYAKVEQRIEPEEKARVLEAITSVVQALPPMEAINPIKNITEPVVNTIVQALEGAAQLPEEAKAETIQRILSLTAIAKGLTPSDDFDFDLEEEDEIKVAAIAQARSAPELVELRERLLRITARVIEIWSTDSEVADSLSSFLKAMTTSLSSPTLLSLDAEPLIRLIAGAAQRNINGIWLSLGESLIGRLLPPPGLDPSAGGYNQAAMEVLVRDVAGVMVRAGLDVLRDGLDAMVRHPDIVESLFKFVGCVAARFPGSILGNPTDMVDLMMGLSVDGLGLQERYSLQAVTGFVTTAISRSRAQAHLLDEFNPVLQKYGHAFIHAIILGAGGRSPRSMILHLAELLAAMVTRFPELSAGWLGSVLAVEGFPDRRATPKAKEKLKATVLKSRTTKRVREALNEFALVARGLENSAYGNAAPL</sequence>
<evidence type="ECO:0000313" key="8">
    <source>
        <dbReference type="EMBL" id="CED84264.1"/>
    </source>
</evidence>
<evidence type="ECO:0000259" key="7">
    <source>
        <dbReference type="Pfam" id="PF08389"/>
    </source>
</evidence>
<keyword evidence="6" id="KW-0539">Nucleus</keyword>
<proteinExistence type="inferred from homology"/>
<dbReference type="EMBL" id="LN483157">
    <property type="protein sequence ID" value="CED84264.1"/>
    <property type="molecule type" value="Genomic_DNA"/>
</dbReference>
<keyword evidence="5" id="KW-0653">Protein transport</keyword>